<protein>
    <submittedName>
        <fullName evidence="1">Uncharacterized protein</fullName>
    </submittedName>
</protein>
<accession>A0A0H2R2V8</accession>
<evidence type="ECO:0000313" key="2">
    <source>
        <dbReference type="Proteomes" id="UP000053477"/>
    </source>
</evidence>
<evidence type="ECO:0000313" key="1">
    <source>
        <dbReference type="EMBL" id="KLO06144.1"/>
    </source>
</evidence>
<dbReference type="Proteomes" id="UP000053477">
    <property type="component" value="Unassembled WGS sequence"/>
</dbReference>
<dbReference type="EMBL" id="KQ086232">
    <property type="protein sequence ID" value="KLO06144.1"/>
    <property type="molecule type" value="Genomic_DNA"/>
</dbReference>
<proteinExistence type="predicted"/>
<organism evidence="1 2">
    <name type="scientific">Schizopora paradoxa</name>
    <dbReference type="NCBI Taxonomy" id="27342"/>
    <lineage>
        <taxon>Eukaryota</taxon>
        <taxon>Fungi</taxon>
        <taxon>Dikarya</taxon>
        <taxon>Basidiomycota</taxon>
        <taxon>Agaricomycotina</taxon>
        <taxon>Agaricomycetes</taxon>
        <taxon>Hymenochaetales</taxon>
        <taxon>Schizoporaceae</taxon>
        <taxon>Schizopora</taxon>
    </lineage>
</organism>
<gene>
    <name evidence="1" type="ORF">SCHPADRAFT_986840</name>
</gene>
<keyword evidence="2" id="KW-1185">Reference proteome</keyword>
<dbReference type="InParanoid" id="A0A0H2R2V8"/>
<name>A0A0H2R2V8_9AGAM</name>
<reference evidence="1 2" key="1">
    <citation type="submission" date="2015-04" db="EMBL/GenBank/DDBJ databases">
        <title>Complete genome sequence of Schizopora paradoxa KUC8140, a cosmopolitan wood degrader in East Asia.</title>
        <authorList>
            <consortium name="DOE Joint Genome Institute"/>
            <person name="Min B."/>
            <person name="Park H."/>
            <person name="Jang Y."/>
            <person name="Kim J.-J."/>
            <person name="Kim K.H."/>
            <person name="Pangilinan J."/>
            <person name="Lipzen A."/>
            <person name="Riley R."/>
            <person name="Grigoriev I.V."/>
            <person name="Spatafora J.W."/>
            <person name="Choi I.-G."/>
        </authorList>
    </citation>
    <scope>NUCLEOTIDE SEQUENCE [LARGE SCALE GENOMIC DNA]</scope>
    <source>
        <strain evidence="1 2">KUC8140</strain>
    </source>
</reference>
<dbReference type="AlphaFoldDB" id="A0A0H2R2V8"/>
<sequence length="203" mass="23269">MPERRLIIVLVRVSFKTTPKPPVRVSENVFKCENIDPYSLIGKYQKWLEIFVQPAVDKRRVRSVQRAGEIQIWCKNSRTGITLRKGISGGSGEFVFHPIGAYGSFRRMFKHEPPPRRKSSSPLLPHLCGFEFPCRPMLEPASGQARKSIQESAALEECGLARMRRQTDDKTTLNLLKENPKKDLGKKVVENFLDEEPCLCWRS</sequence>